<dbReference type="GO" id="GO:1904802">
    <property type="term" value="P:RITS complex assembly"/>
    <property type="evidence" value="ECO:0007669"/>
    <property type="project" value="TreeGrafter"/>
</dbReference>
<feature type="region of interest" description="Disordered" evidence="1">
    <location>
        <begin position="469"/>
        <end position="502"/>
    </location>
</feature>
<feature type="region of interest" description="Disordered" evidence="1">
    <location>
        <begin position="93"/>
        <end position="180"/>
    </location>
</feature>
<dbReference type="OrthoDB" id="21678at2759"/>
<dbReference type="Proteomes" id="UP000054886">
    <property type="component" value="Unassembled WGS sequence"/>
</dbReference>
<dbReference type="Gene3D" id="3.30.160.60">
    <property type="entry name" value="Classic Zinc Finger"/>
    <property type="match status" value="1"/>
</dbReference>
<dbReference type="VEuPathDB" id="FungiDB:CAGL0M05709g"/>
<feature type="compositionally biased region" description="Basic and acidic residues" evidence="1">
    <location>
        <begin position="255"/>
        <end position="264"/>
    </location>
</feature>
<dbReference type="OMA" id="EHQTKIG"/>
<feature type="region of interest" description="Disordered" evidence="1">
    <location>
        <begin position="231"/>
        <end position="302"/>
    </location>
</feature>
<feature type="compositionally biased region" description="Low complexity" evidence="1">
    <location>
        <begin position="420"/>
        <end position="447"/>
    </location>
</feature>
<dbReference type="Pfam" id="PF08313">
    <property type="entry name" value="SCA7"/>
    <property type="match status" value="1"/>
</dbReference>
<dbReference type="VEuPathDB" id="FungiDB:B1J91_M05709g"/>
<accession>A0A0W0CY62</accession>
<dbReference type="GO" id="GO:0031048">
    <property type="term" value="P:regulatory ncRNA-mediated heterochromatin formation"/>
    <property type="evidence" value="ECO:0007669"/>
    <property type="project" value="TreeGrafter"/>
</dbReference>
<dbReference type="InterPro" id="IPR013243">
    <property type="entry name" value="SCA7_dom"/>
</dbReference>
<proteinExistence type="predicted"/>
<comment type="caution">
    <text evidence="2">The sequence shown here is derived from an EMBL/GenBank/DDBJ whole genome shotgun (WGS) entry which is preliminary data.</text>
</comment>
<name>A0A0W0CY62_CANGB</name>
<dbReference type="EMBL" id="LLZZ01000117">
    <property type="protein sequence ID" value="KTB04249.1"/>
    <property type="molecule type" value="Genomic_DNA"/>
</dbReference>
<dbReference type="GO" id="GO:0004402">
    <property type="term" value="F:histone acetyltransferase activity"/>
    <property type="evidence" value="ECO:0007669"/>
    <property type="project" value="EnsemblFungi"/>
</dbReference>
<dbReference type="GO" id="GO:0005829">
    <property type="term" value="C:cytosol"/>
    <property type="evidence" value="ECO:0007669"/>
    <property type="project" value="EnsemblFungi"/>
</dbReference>
<feature type="compositionally biased region" description="Polar residues" evidence="1">
    <location>
        <begin position="485"/>
        <end position="495"/>
    </location>
</feature>
<dbReference type="GO" id="GO:0071819">
    <property type="term" value="C:DUBm complex"/>
    <property type="evidence" value="ECO:0007669"/>
    <property type="project" value="EnsemblFungi"/>
</dbReference>
<dbReference type="GO" id="GO:0046695">
    <property type="term" value="C:SLIK (SAGA-like) complex"/>
    <property type="evidence" value="ECO:0007669"/>
    <property type="project" value="EnsemblFungi"/>
</dbReference>
<dbReference type="InterPro" id="IPR037804">
    <property type="entry name" value="SGF73"/>
</dbReference>
<evidence type="ECO:0000313" key="3">
    <source>
        <dbReference type="Proteomes" id="UP000054886"/>
    </source>
</evidence>
<dbReference type="Pfam" id="PF18508">
    <property type="entry name" value="zf_C2H2_13"/>
    <property type="match status" value="1"/>
</dbReference>
<dbReference type="PROSITE" id="PS51505">
    <property type="entry name" value="SCA7"/>
    <property type="match status" value="1"/>
</dbReference>
<sequence>MEVQAQIKGIKESYIRDLNSGTSWKDLIDVAKNNPQEYSSDINSETVSKYFEPNTRIIIDALDKQTNFRVCKGCGKPILLEAIVDHIENHCSNSRDQKEGTVGDMDSFSESLINSPTNGSIDGSLQTKENLKRSLDNESSDIMSSPGKQDAKKMKSETPGNSNRKPKKVKQRNPTDKHLIDFDKQCGVKLPEGGYCARSLTCKSHSMGDKRSVVGRTEPFDTLLAEYHRKHQTKIGAAAEKRAKQQEMQKMQKQTQRDHKDQKKTTQTKTDKRKKASTTTNKTVRGTGSNRGKNSSTQNTMNYPVLTPEEETTQVLNGVSRSFPLPLESRVLSSVRYRTKYVRMREMFASAFSVKPGFSNPGYGAIHSRVGCIDIDRTTDYKYRIRTPQPVNQQGTQNLTPQQIQKMQQQRMIQNQMLQQKQAQNAQQMGFNNNNNNNQNIGSPGANMVNSPSINNQDQLLRQTKQTNSNDLNHIGGQHPIPNVQGPSSPENNLINGVGVGSPVNNPQSPGMGNLQMGTQMVGKDSSPSQFGGRVN</sequence>
<feature type="region of interest" description="Disordered" evidence="1">
    <location>
        <begin position="420"/>
        <end position="453"/>
    </location>
</feature>
<evidence type="ECO:0000256" key="1">
    <source>
        <dbReference type="SAM" id="MobiDB-lite"/>
    </source>
</evidence>
<dbReference type="GO" id="GO:0006406">
    <property type="term" value="P:mRNA export from nucleus"/>
    <property type="evidence" value="ECO:0007669"/>
    <property type="project" value="EnsemblFungi"/>
</dbReference>
<evidence type="ECO:0000313" key="2">
    <source>
        <dbReference type="EMBL" id="KTB04249.1"/>
    </source>
</evidence>
<dbReference type="GO" id="GO:1905634">
    <property type="term" value="P:regulation of protein localization to chromatin"/>
    <property type="evidence" value="ECO:0007669"/>
    <property type="project" value="EnsemblFungi"/>
</dbReference>
<dbReference type="GO" id="GO:0046822">
    <property type="term" value="P:regulation of nucleocytoplasmic transport"/>
    <property type="evidence" value="ECO:0007669"/>
    <property type="project" value="EnsemblFungi"/>
</dbReference>
<dbReference type="PANTHER" id="PTHR47805:SF1">
    <property type="entry name" value="SAGA-ASSOCIATED FACTOR 73"/>
    <property type="match status" value="1"/>
</dbReference>
<dbReference type="PhylomeDB" id="A0A0W0CY62"/>
<dbReference type="InterPro" id="IPR041251">
    <property type="entry name" value="Znf_C2H2_13"/>
</dbReference>
<feature type="compositionally biased region" description="Polar residues" evidence="1">
    <location>
        <begin position="108"/>
        <end position="128"/>
    </location>
</feature>
<dbReference type="PANTHER" id="PTHR47805">
    <property type="entry name" value="SAGA-ASSOCIATED FACTOR 73"/>
    <property type="match status" value="1"/>
</dbReference>
<dbReference type="VEuPathDB" id="FungiDB:GW608_M05665"/>
<organism evidence="2 3">
    <name type="scientific">Candida glabrata</name>
    <name type="common">Yeast</name>
    <name type="synonym">Torulopsis glabrata</name>
    <dbReference type="NCBI Taxonomy" id="5478"/>
    <lineage>
        <taxon>Eukaryota</taxon>
        <taxon>Fungi</taxon>
        <taxon>Dikarya</taxon>
        <taxon>Ascomycota</taxon>
        <taxon>Saccharomycotina</taxon>
        <taxon>Saccharomycetes</taxon>
        <taxon>Saccharomycetales</taxon>
        <taxon>Saccharomycetaceae</taxon>
        <taxon>Nakaseomyces</taxon>
    </lineage>
</organism>
<dbReference type="GO" id="GO:0045899">
    <property type="term" value="P:positive regulation of RNA polymerase II transcription preinitiation complex assembly"/>
    <property type="evidence" value="ECO:0007669"/>
    <property type="project" value="EnsemblFungi"/>
</dbReference>
<dbReference type="VEuPathDB" id="FungiDB:GVI51_M05665"/>
<gene>
    <name evidence="2" type="ORF">AO440_004100</name>
</gene>
<dbReference type="GO" id="GO:0000124">
    <property type="term" value="C:SAGA complex"/>
    <property type="evidence" value="ECO:0007669"/>
    <property type="project" value="EnsemblFungi"/>
</dbReference>
<protein>
    <submittedName>
        <fullName evidence="2">SAGA-associated factor 73</fullName>
    </submittedName>
</protein>
<feature type="compositionally biased region" description="Polar residues" evidence="1">
    <location>
        <begin position="277"/>
        <end position="302"/>
    </location>
</feature>
<dbReference type="AlphaFoldDB" id="A0A0W0CY62"/>
<reference evidence="2 3" key="1">
    <citation type="submission" date="2015-10" db="EMBL/GenBank/DDBJ databases">
        <title>Draft genomes sequences of Candida glabrata isolates 1A, 1B, 2A, 2B, 3A and 3B.</title>
        <authorList>
            <person name="Haavelsrud O.E."/>
            <person name="Gaustad P."/>
        </authorList>
    </citation>
    <scope>NUCLEOTIDE SEQUENCE [LARGE SCALE GENOMIC DNA]</scope>
    <source>
        <strain evidence="2">910700640</strain>
    </source>
</reference>
<dbReference type="VEuPathDB" id="FungiDB:GWK60_M05665"/>
<dbReference type="Gene3D" id="6.10.140.670">
    <property type="match status" value="1"/>
</dbReference>
<dbReference type="GO" id="GO:0008047">
    <property type="term" value="F:enzyme activator activity"/>
    <property type="evidence" value="ECO:0007669"/>
    <property type="project" value="EnsemblFungi"/>
</dbReference>
<dbReference type="GO" id="GO:0005198">
    <property type="term" value="F:structural molecule activity"/>
    <property type="evidence" value="ECO:0007669"/>
    <property type="project" value="EnsemblFungi"/>
</dbReference>